<dbReference type="RefSeq" id="WP_160803277.1">
    <property type="nucleotide sequence ID" value="NZ_WUUL01000022.1"/>
</dbReference>
<name>A0A6I4W149_9BACL</name>
<proteinExistence type="predicted"/>
<evidence type="ECO:0000313" key="1">
    <source>
        <dbReference type="EMBL" id="MXQ55915.1"/>
    </source>
</evidence>
<sequence>MEVSNRNRRRFRTEVIFLRRGQSATRTCGSFSGRTITRRLRRGEVLIAICRSSRRRFIFVCGRPRFSRIIFLRRGTRITVRCRRRRNNND</sequence>
<gene>
    <name evidence="1" type="ORF">GSM42_19730</name>
</gene>
<keyword evidence="2" id="KW-1185">Reference proteome</keyword>
<protein>
    <submittedName>
        <fullName evidence="1">Uncharacterized protein</fullName>
    </submittedName>
</protein>
<organism evidence="1 2">
    <name type="scientific">Shimazuella alba</name>
    <dbReference type="NCBI Taxonomy" id="2690964"/>
    <lineage>
        <taxon>Bacteria</taxon>
        <taxon>Bacillati</taxon>
        <taxon>Bacillota</taxon>
        <taxon>Bacilli</taxon>
        <taxon>Bacillales</taxon>
        <taxon>Thermoactinomycetaceae</taxon>
        <taxon>Shimazuella</taxon>
    </lineage>
</organism>
<comment type="caution">
    <text evidence="1">The sequence shown here is derived from an EMBL/GenBank/DDBJ whole genome shotgun (WGS) entry which is preliminary data.</text>
</comment>
<dbReference type="EMBL" id="WUUL01000022">
    <property type="protein sequence ID" value="MXQ55915.1"/>
    <property type="molecule type" value="Genomic_DNA"/>
</dbReference>
<accession>A0A6I4W149</accession>
<reference evidence="1 2" key="1">
    <citation type="submission" date="2019-12" db="EMBL/GenBank/DDBJ databases">
        <title>Whole-genome analyses of novel actinobacteria.</title>
        <authorList>
            <person name="Sahin N."/>
            <person name="Saygin H."/>
        </authorList>
    </citation>
    <scope>NUCLEOTIDE SEQUENCE [LARGE SCALE GENOMIC DNA]</scope>
    <source>
        <strain evidence="1 2">KC615</strain>
    </source>
</reference>
<dbReference type="Proteomes" id="UP000430692">
    <property type="component" value="Unassembled WGS sequence"/>
</dbReference>
<evidence type="ECO:0000313" key="2">
    <source>
        <dbReference type="Proteomes" id="UP000430692"/>
    </source>
</evidence>
<dbReference type="AlphaFoldDB" id="A0A6I4W149"/>